<dbReference type="GO" id="GO:0004351">
    <property type="term" value="F:glutamate decarboxylase activity"/>
    <property type="evidence" value="ECO:0007669"/>
    <property type="project" value="UniProtKB-EC"/>
</dbReference>
<evidence type="ECO:0000256" key="1">
    <source>
        <dbReference type="ARBA" id="ARBA00001933"/>
    </source>
</evidence>
<evidence type="ECO:0000256" key="3">
    <source>
        <dbReference type="ARBA" id="ARBA00022793"/>
    </source>
</evidence>
<evidence type="ECO:0000256" key="2">
    <source>
        <dbReference type="ARBA" id="ARBA00009533"/>
    </source>
</evidence>
<dbReference type="AlphaFoldDB" id="A0A9W8LR61"/>
<comment type="caution">
    <text evidence="8">The sequence shown here is derived from an EMBL/GenBank/DDBJ whole genome shotgun (WGS) entry which is preliminary data.</text>
</comment>
<name>A0A9W8LR61_9FUNG</name>
<evidence type="ECO:0000256" key="6">
    <source>
        <dbReference type="PIRSR" id="PIRSR602129-50"/>
    </source>
</evidence>
<dbReference type="Pfam" id="PF00282">
    <property type="entry name" value="Pyridoxal_deC"/>
    <property type="match status" value="1"/>
</dbReference>
<dbReference type="GO" id="GO:0019752">
    <property type="term" value="P:carboxylic acid metabolic process"/>
    <property type="evidence" value="ECO:0007669"/>
    <property type="project" value="InterPro"/>
</dbReference>
<evidence type="ECO:0000256" key="5">
    <source>
        <dbReference type="ARBA" id="ARBA00023239"/>
    </source>
</evidence>
<dbReference type="Gene3D" id="3.90.1150.170">
    <property type="match status" value="1"/>
</dbReference>
<dbReference type="InterPro" id="IPR002129">
    <property type="entry name" value="PyrdxlP-dep_de-COase"/>
</dbReference>
<organism evidence="8 9">
    <name type="scientific">Coemansia guatemalensis</name>
    <dbReference type="NCBI Taxonomy" id="2761395"/>
    <lineage>
        <taxon>Eukaryota</taxon>
        <taxon>Fungi</taxon>
        <taxon>Fungi incertae sedis</taxon>
        <taxon>Zoopagomycota</taxon>
        <taxon>Kickxellomycotina</taxon>
        <taxon>Kickxellomycetes</taxon>
        <taxon>Kickxellales</taxon>
        <taxon>Kickxellaceae</taxon>
        <taxon>Coemansia</taxon>
    </lineage>
</organism>
<accession>A0A9W8LR61</accession>
<dbReference type="OrthoDB" id="392571at2759"/>
<sequence length="335" mass="37111">MAAGIGLDSVVHVPTDQSGCMDPTALRRLLQLAVDSGQTPFFVNATMGTTVLGACDPLDDIADICDEFKVWLHVDGSWGGPLALFSDDEMSTAFKIPQGRINSLTINPHKLLGAPLQCSFLLVRDGLNVMRKALGLGAGYLFHTEDQDNNDSPDLGDATLGCGRRPDAIKFWLMWRYHGTKYFVDRLRHARRMALKLADMVLRRERSADPNVNGQWRLVSKPQSTCVCFWFVPRHLLLESGYKGSSFEESLSLATRKICNRINDSGQLLIDYASVELFRNCSSSADGCQRTADELEKYMVPSFFRIPLNSPDVTESTLSAMLDAIEKAAGYLYGD</sequence>
<dbReference type="PANTHER" id="PTHR45677">
    <property type="entry name" value="GLUTAMATE DECARBOXYLASE-RELATED"/>
    <property type="match status" value="1"/>
</dbReference>
<dbReference type="EC" id="4.1.1.15" evidence="8"/>
<dbReference type="GO" id="GO:0005737">
    <property type="term" value="C:cytoplasm"/>
    <property type="evidence" value="ECO:0007669"/>
    <property type="project" value="TreeGrafter"/>
</dbReference>
<gene>
    <name evidence="8" type="primary">GAD2_1</name>
    <name evidence="8" type="ORF">H4R20_006116</name>
</gene>
<comment type="similarity">
    <text evidence="2 7">Belongs to the group II decarboxylase family.</text>
</comment>
<comment type="cofactor">
    <cofactor evidence="1 6 7">
        <name>pyridoxal 5'-phosphate</name>
        <dbReference type="ChEBI" id="CHEBI:597326"/>
    </cofactor>
</comment>
<dbReference type="PANTHER" id="PTHR45677:SF8">
    <property type="entry name" value="CYSTEINE SULFINIC ACID DECARBOXYLASE"/>
    <property type="match status" value="1"/>
</dbReference>
<dbReference type="InterPro" id="IPR015421">
    <property type="entry name" value="PyrdxlP-dep_Trfase_major"/>
</dbReference>
<dbReference type="EMBL" id="JANBUO010002412">
    <property type="protein sequence ID" value="KAJ2794773.1"/>
    <property type="molecule type" value="Genomic_DNA"/>
</dbReference>
<dbReference type="PROSITE" id="PS00392">
    <property type="entry name" value="DDC_GAD_HDC_YDC"/>
    <property type="match status" value="1"/>
</dbReference>
<keyword evidence="9" id="KW-1185">Reference proteome</keyword>
<keyword evidence="5 7" id="KW-0456">Lyase</keyword>
<evidence type="ECO:0000256" key="7">
    <source>
        <dbReference type="RuleBase" id="RU000382"/>
    </source>
</evidence>
<dbReference type="InterPro" id="IPR015424">
    <property type="entry name" value="PyrdxlP-dep_Trfase"/>
</dbReference>
<reference evidence="8" key="1">
    <citation type="submission" date="2022-07" db="EMBL/GenBank/DDBJ databases">
        <title>Phylogenomic reconstructions and comparative analyses of Kickxellomycotina fungi.</title>
        <authorList>
            <person name="Reynolds N.K."/>
            <person name="Stajich J.E."/>
            <person name="Barry K."/>
            <person name="Grigoriev I.V."/>
            <person name="Crous P."/>
            <person name="Smith M.E."/>
        </authorList>
    </citation>
    <scope>NUCLEOTIDE SEQUENCE</scope>
    <source>
        <strain evidence="8">NRRL 1565</strain>
    </source>
</reference>
<evidence type="ECO:0000313" key="8">
    <source>
        <dbReference type="EMBL" id="KAJ2794773.1"/>
    </source>
</evidence>
<evidence type="ECO:0000313" key="9">
    <source>
        <dbReference type="Proteomes" id="UP001140094"/>
    </source>
</evidence>
<keyword evidence="3" id="KW-0210">Decarboxylase</keyword>
<dbReference type="SUPFAM" id="SSF53383">
    <property type="entry name" value="PLP-dependent transferases"/>
    <property type="match status" value="1"/>
</dbReference>
<proteinExistence type="inferred from homology"/>
<keyword evidence="4 6" id="KW-0663">Pyridoxal phosphate</keyword>
<evidence type="ECO:0000256" key="4">
    <source>
        <dbReference type="ARBA" id="ARBA00022898"/>
    </source>
</evidence>
<dbReference type="Proteomes" id="UP001140094">
    <property type="component" value="Unassembled WGS sequence"/>
</dbReference>
<feature type="modified residue" description="N6-(pyridoxal phosphate)lysine" evidence="6">
    <location>
        <position position="110"/>
    </location>
</feature>
<dbReference type="GO" id="GO:0030170">
    <property type="term" value="F:pyridoxal phosphate binding"/>
    <property type="evidence" value="ECO:0007669"/>
    <property type="project" value="InterPro"/>
</dbReference>
<protein>
    <submittedName>
        <fullName evidence="8">Glutamate decarboxylase 2</fullName>
        <ecNumber evidence="8">4.1.1.15</ecNumber>
    </submittedName>
</protein>
<dbReference type="InterPro" id="IPR021115">
    <property type="entry name" value="Pyridoxal-P_BS"/>
</dbReference>
<dbReference type="Gene3D" id="3.40.640.10">
    <property type="entry name" value="Type I PLP-dependent aspartate aminotransferase-like (Major domain)"/>
    <property type="match status" value="1"/>
</dbReference>